<organism evidence="2 3">
    <name type="scientific">Cylindrodendrum hubeiense</name>
    <dbReference type="NCBI Taxonomy" id="595255"/>
    <lineage>
        <taxon>Eukaryota</taxon>
        <taxon>Fungi</taxon>
        <taxon>Dikarya</taxon>
        <taxon>Ascomycota</taxon>
        <taxon>Pezizomycotina</taxon>
        <taxon>Sordariomycetes</taxon>
        <taxon>Hypocreomycetidae</taxon>
        <taxon>Hypocreales</taxon>
        <taxon>Nectriaceae</taxon>
        <taxon>Cylindrodendrum</taxon>
    </lineage>
</organism>
<name>A0A9P5LBN0_9HYPO</name>
<evidence type="ECO:0000256" key="1">
    <source>
        <dbReference type="SAM" id="MobiDB-lite"/>
    </source>
</evidence>
<sequence length="98" mass="10318">MEPNPEPKPSPDPIDPSSRPTHCLEDVRVGDYGVQLLVIGSWNDASVQELAKMINQRQTTANRDTAAAAGFGSAYGSGYTLGAPGNGNVRIVRPPAAE</sequence>
<keyword evidence="3" id="KW-1185">Reference proteome</keyword>
<feature type="compositionally biased region" description="Pro residues" evidence="1">
    <location>
        <begin position="1"/>
        <end position="14"/>
    </location>
</feature>
<gene>
    <name evidence="2" type="ORF">G7Z17_g2463</name>
</gene>
<accession>A0A9P5LBN0</accession>
<dbReference type="EMBL" id="JAANBB010000024">
    <property type="protein sequence ID" value="KAF7555085.1"/>
    <property type="molecule type" value="Genomic_DNA"/>
</dbReference>
<dbReference type="AlphaFoldDB" id="A0A9P5LBN0"/>
<protein>
    <submittedName>
        <fullName evidence="2">Uncharacterized protein</fullName>
    </submittedName>
</protein>
<proteinExistence type="predicted"/>
<dbReference type="Proteomes" id="UP000722485">
    <property type="component" value="Unassembled WGS sequence"/>
</dbReference>
<comment type="caution">
    <text evidence="2">The sequence shown here is derived from an EMBL/GenBank/DDBJ whole genome shotgun (WGS) entry which is preliminary data.</text>
</comment>
<evidence type="ECO:0000313" key="3">
    <source>
        <dbReference type="Proteomes" id="UP000722485"/>
    </source>
</evidence>
<evidence type="ECO:0000313" key="2">
    <source>
        <dbReference type="EMBL" id="KAF7555085.1"/>
    </source>
</evidence>
<reference evidence="2" key="1">
    <citation type="submission" date="2020-03" db="EMBL/GenBank/DDBJ databases">
        <title>Draft Genome Sequence of Cylindrodendrum hubeiense.</title>
        <authorList>
            <person name="Buettner E."/>
            <person name="Kellner H."/>
        </authorList>
    </citation>
    <scope>NUCLEOTIDE SEQUENCE</scope>
    <source>
        <strain evidence="2">IHI 201604</strain>
    </source>
</reference>
<feature type="region of interest" description="Disordered" evidence="1">
    <location>
        <begin position="1"/>
        <end position="23"/>
    </location>
</feature>
<dbReference type="OrthoDB" id="5026622at2759"/>